<accession>A0A1D3L4F7</accession>
<evidence type="ECO:0000313" key="3">
    <source>
        <dbReference type="EMBL" id="SCG86507.1"/>
    </source>
</evidence>
<dbReference type="AlphaFoldDB" id="A0A1D3L4F7"/>
<evidence type="ECO:0000313" key="4">
    <source>
        <dbReference type="Proteomes" id="UP000094707"/>
    </source>
</evidence>
<sequence>MLNLKNYVVGLTFVAMLSIFLLKKIFDRNTAKNKRIHEKEGRKERFKNRKNKK</sequence>
<evidence type="ECO:0000256" key="2">
    <source>
        <dbReference type="SAM" id="Phobius"/>
    </source>
</evidence>
<feature type="transmembrane region" description="Helical" evidence="2">
    <location>
        <begin position="6"/>
        <end position="26"/>
    </location>
</feature>
<organism evidence="3 4">
    <name type="scientific">Methanobacterium congolense</name>
    <dbReference type="NCBI Taxonomy" id="118062"/>
    <lineage>
        <taxon>Archaea</taxon>
        <taxon>Methanobacteriati</taxon>
        <taxon>Methanobacteriota</taxon>
        <taxon>Methanomada group</taxon>
        <taxon>Methanobacteria</taxon>
        <taxon>Methanobacteriales</taxon>
        <taxon>Methanobacteriaceae</taxon>
        <taxon>Methanobacterium</taxon>
    </lineage>
</organism>
<proteinExistence type="predicted"/>
<keyword evidence="2" id="KW-1133">Transmembrane helix</keyword>
<gene>
    <name evidence="3" type="ORF">MCBB_1959</name>
</gene>
<dbReference type="EMBL" id="LT607756">
    <property type="protein sequence ID" value="SCG86507.1"/>
    <property type="molecule type" value="Genomic_DNA"/>
</dbReference>
<keyword evidence="4" id="KW-1185">Reference proteome</keyword>
<feature type="compositionally biased region" description="Basic residues" evidence="1">
    <location>
        <begin position="44"/>
        <end position="53"/>
    </location>
</feature>
<keyword evidence="2" id="KW-0812">Transmembrane</keyword>
<dbReference type="KEGG" id="mcub:MCBB_1959"/>
<dbReference type="Proteomes" id="UP000094707">
    <property type="component" value="Chromosome I"/>
</dbReference>
<keyword evidence="2" id="KW-0472">Membrane</keyword>
<protein>
    <submittedName>
        <fullName evidence="3">Region of a membrane-bound protein predicted to be embedded in the membrane</fullName>
    </submittedName>
</protein>
<dbReference type="RefSeq" id="WP_171899128.1">
    <property type="nucleotide sequence ID" value="NZ_LT607756.1"/>
</dbReference>
<name>A0A1D3L4F7_9EURY</name>
<dbReference type="GeneID" id="55571408"/>
<reference evidence="3 4" key="1">
    <citation type="submission" date="2016-08" db="EMBL/GenBank/DDBJ databases">
        <authorList>
            <person name="Seilhamer J.J."/>
        </authorList>
    </citation>
    <scope>NUCLEOTIDE SEQUENCE [LARGE SCALE GENOMIC DNA]</scope>
    <source>
        <strain evidence="3">Buetzberg</strain>
    </source>
</reference>
<dbReference type="OrthoDB" id="380049at2157"/>
<feature type="region of interest" description="Disordered" evidence="1">
    <location>
        <begin position="34"/>
        <end position="53"/>
    </location>
</feature>
<evidence type="ECO:0000256" key="1">
    <source>
        <dbReference type="SAM" id="MobiDB-lite"/>
    </source>
</evidence>